<gene>
    <name evidence="4" type="ordered locus">Desor_5247</name>
</gene>
<organism evidence="4 5">
    <name type="scientific">Desulfosporosinus orientis (strain ATCC 19365 / DSM 765 / NCIMB 8382 / VKM B-1628 / Singapore I)</name>
    <name type="common">Desulfotomaculum orientis</name>
    <dbReference type="NCBI Taxonomy" id="768706"/>
    <lineage>
        <taxon>Bacteria</taxon>
        <taxon>Bacillati</taxon>
        <taxon>Bacillota</taxon>
        <taxon>Clostridia</taxon>
        <taxon>Eubacteriales</taxon>
        <taxon>Desulfitobacteriaceae</taxon>
        <taxon>Desulfosporosinus</taxon>
    </lineage>
</organism>
<feature type="compositionally biased region" description="Polar residues" evidence="1">
    <location>
        <begin position="326"/>
        <end position="336"/>
    </location>
</feature>
<name>G7W9R4_DESOD</name>
<feature type="chain" id="PRO_5003505072" description="DUF5667 domain-containing protein" evidence="2">
    <location>
        <begin position="32"/>
        <end position="382"/>
    </location>
</feature>
<dbReference type="AlphaFoldDB" id="G7W9R4"/>
<dbReference type="InterPro" id="IPR043725">
    <property type="entry name" value="DUF5667"/>
</dbReference>
<evidence type="ECO:0000256" key="1">
    <source>
        <dbReference type="SAM" id="MobiDB-lite"/>
    </source>
</evidence>
<feature type="signal peptide" evidence="2">
    <location>
        <begin position="1"/>
        <end position="31"/>
    </location>
</feature>
<keyword evidence="2" id="KW-0732">Signal</keyword>
<feature type="compositionally biased region" description="Acidic residues" evidence="1">
    <location>
        <begin position="299"/>
        <end position="317"/>
    </location>
</feature>
<evidence type="ECO:0000313" key="4">
    <source>
        <dbReference type="EMBL" id="AET70630.1"/>
    </source>
</evidence>
<feature type="compositionally biased region" description="Low complexity" evidence="1">
    <location>
        <begin position="251"/>
        <end position="268"/>
    </location>
</feature>
<accession>G7W9R4</accession>
<dbReference type="RefSeq" id="WP_014187434.1">
    <property type="nucleotide sequence ID" value="NC_016584.1"/>
</dbReference>
<dbReference type="eggNOG" id="ENOG50331GW">
    <property type="taxonomic scope" value="Bacteria"/>
</dbReference>
<feature type="region of interest" description="Disordered" evidence="1">
    <location>
        <begin position="40"/>
        <end position="105"/>
    </location>
</feature>
<feature type="domain" description="DUF5667" evidence="3">
    <location>
        <begin position="115"/>
        <end position="217"/>
    </location>
</feature>
<feature type="compositionally biased region" description="Acidic residues" evidence="1">
    <location>
        <begin position="85"/>
        <end position="105"/>
    </location>
</feature>
<reference evidence="4 5" key="2">
    <citation type="journal article" date="2012" name="J. Bacteriol.">
        <title>Complete genome sequences of Desulfosporosinus orientis DSM765T, Desulfosporosinus youngiae DSM17734T, Desulfosporosinus meridiei DSM13257T, and Desulfosporosinus acidiphilus DSM22704T.</title>
        <authorList>
            <person name="Pester M."/>
            <person name="Brambilla E."/>
            <person name="Alazard D."/>
            <person name="Rattei T."/>
            <person name="Weinmaier T."/>
            <person name="Han J."/>
            <person name="Lucas S."/>
            <person name="Lapidus A."/>
            <person name="Cheng J.F."/>
            <person name="Goodwin L."/>
            <person name="Pitluck S."/>
            <person name="Peters L."/>
            <person name="Ovchinnikova G."/>
            <person name="Teshima H."/>
            <person name="Detter J.C."/>
            <person name="Han C.S."/>
            <person name="Tapia R."/>
            <person name="Land M.L."/>
            <person name="Hauser L."/>
            <person name="Kyrpides N.C."/>
            <person name="Ivanova N.N."/>
            <person name="Pagani I."/>
            <person name="Huntmann M."/>
            <person name="Wei C.L."/>
            <person name="Davenport K.W."/>
            <person name="Daligault H."/>
            <person name="Chain P.S."/>
            <person name="Chen A."/>
            <person name="Mavromatis K."/>
            <person name="Markowitz V."/>
            <person name="Szeto E."/>
            <person name="Mikhailova N."/>
            <person name="Pati A."/>
            <person name="Wagner M."/>
            <person name="Woyke T."/>
            <person name="Ollivier B."/>
            <person name="Klenk H.P."/>
            <person name="Spring S."/>
            <person name="Loy A."/>
        </authorList>
    </citation>
    <scope>NUCLEOTIDE SEQUENCE [LARGE SCALE GENOMIC DNA]</scope>
    <source>
        <strain evidence="5">ATCC 19365 / DSM 765 / NCIMB 8382 / VKM B-1628</strain>
    </source>
</reference>
<dbReference type="PATRIC" id="fig|768706.3.peg.5345"/>
<proteinExistence type="predicted"/>
<dbReference type="KEGG" id="dor:Desor_5247"/>
<dbReference type="STRING" id="768706.Desor_5247"/>
<keyword evidence="5" id="KW-1185">Reference proteome</keyword>
<protein>
    <recommendedName>
        <fullName evidence="3">DUF5667 domain-containing protein</fullName>
    </recommendedName>
</protein>
<reference evidence="5" key="1">
    <citation type="submission" date="2011-11" db="EMBL/GenBank/DDBJ databases">
        <title>Complete sequence of Desulfosporosinus orientis DSM 765.</title>
        <authorList>
            <person name="Lucas S."/>
            <person name="Han J."/>
            <person name="Lapidus A."/>
            <person name="Cheng J.-F."/>
            <person name="Goodwin L."/>
            <person name="Pitluck S."/>
            <person name="Peters L."/>
            <person name="Ovchinnikova G."/>
            <person name="Teshima H."/>
            <person name="Detter J.C."/>
            <person name="Han C."/>
            <person name="Tapia R."/>
            <person name="Land M."/>
            <person name="Hauser L."/>
            <person name="Kyrpides N."/>
            <person name="Ivanova N."/>
            <person name="Pagani I."/>
            <person name="Pester M."/>
            <person name="Spring S."/>
            <person name="Ollivier B."/>
            <person name="Rattei T."/>
            <person name="Klenk H.-P."/>
            <person name="Wagner M."/>
            <person name="Loy A."/>
            <person name="Woyke T."/>
        </authorList>
    </citation>
    <scope>NUCLEOTIDE SEQUENCE [LARGE SCALE GENOMIC DNA]</scope>
    <source>
        <strain evidence="5">ATCC 19365 / DSM 765 / NCIMB 8382 / VKM B-1628</strain>
    </source>
</reference>
<feature type="compositionally biased region" description="Low complexity" evidence="1">
    <location>
        <begin position="40"/>
        <end position="84"/>
    </location>
</feature>
<dbReference type="Proteomes" id="UP000006346">
    <property type="component" value="Chromosome"/>
</dbReference>
<feature type="compositionally biased region" description="Basic and acidic residues" evidence="1">
    <location>
        <begin position="350"/>
        <end position="382"/>
    </location>
</feature>
<feature type="region of interest" description="Disordered" evidence="1">
    <location>
        <begin position="284"/>
        <end position="382"/>
    </location>
</feature>
<evidence type="ECO:0000313" key="5">
    <source>
        <dbReference type="Proteomes" id="UP000006346"/>
    </source>
</evidence>
<sequence length="382" mass="40814">MQRTKSIKKQIAVGITAALLVLPMGISPAFADTATSTGTTTTAAADSSANTTTTDNAANDVASTDTGNTGTGTDVTGTDSTNSDVDSDSNAEDQDNDSVAVVDEDGNTVDPANWLTDLIGKLQIALTFDPVHKSQLMEEHALKKLAKAQKLMAEGKTEESQTVFYEYADKIAKAQEFLDKVEDPSSEEAQKLTLALTNVNQKNVEVLGNLLEKLPPQAAQKVALNVVRSMEKAVTKLEKQDAQVDSTTESDTVPVTVAPATDPATPAADQKELKKQAKAALKEFKKSLQEKGNFHLNDSDDNDQDQDQDNDDTDDTDAAVSAQDPVASSSQPTSVTVAPGTLKSMPSVSGEHDKIERQNQDKNHDEKGKDDNNKQDDHQGKK</sequence>
<evidence type="ECO:0000259" key="3">
    <source>
        <dbReference type="Pfam" id="PF18915"/>
    </source>
</evidence>
<dbReference type="Pfam" id="PF18915">
    <property type="entry name" value="DUF5667"/>
    <property type="match status" value="1"/>
</dbReference>
<feature type="region of interest" description="Disordered" evidence="1">
    <location>
        <begin position="238"/>
        <end position="270"/>
    </location>
</feature>
<dbReference type="HOGENOM" id="CLU_054923_0_0_9"/>
<dbReference type="OrthoDB" id="1797494at2"/>
<evidence type="ECO:0000256" key="2">
    <source>
        <dbReference type="SAM" id="SignalP"/>
    </source>
</evidence>
<dbReference type="EMBL" id="CP003108">
    <property type="protein sequence ID" value="AET70630.1"/>
    <property type="molecule type" value="Genomic_DNA"/>
</dbReference>
<feature type="compositionally biased region" description="Basic and acidic residues" evidence="1">
    <location>
        <begin position="284"/>
        <end position="293"/>
    </location>
</feature>